<dbReference type="SUPFAM" id="SSF101936">
    <property type="entry name" value="DNA-binding pseudobarrel domain"/>
    <property type="match status" value="2"/>
</dbReference>
<dbReference type="SMART" id="SM01019">
    <property type="entry name" value="B3"/>
    <property type="match status" value="2"/>
</dbReference>
<dbReference type="GO" id="GO:0003677">
    <property type="term" value="F:DNA binding"/>
    <property type="evidence" value="ECO:0007669"/>
    <property type="project" value="UniProtKB-KW"/>
</dbReference>
<accession>A0A2P6RN23</accession>
<dbReference type="STRING" id="74649.A0A2P6RN23"/>
<evidence type="ECO:0000256" key="2">
    <source>
        <dbReference type="ARBA" id="ARBA00023015"/>
    </source>
</evidence>
<evidence type="ECO:0000259" key="7">
    <source>
        <dbReference type="PROSITE" id="PS50863"/>
    </source>
</evidence>
<evidence type="ECO:0000313" key="9">
    <source>
        <dbReference type="Proteomes" id="UP000238479"/>
    </source>
</evidence>
<evidence type="ECO:0000256" key="5">
    <source>
        <dbReference type="ARBA" id="ARBA00023242"/>
    </source>
</evidence>
<dbReference type="PANTHER" id="PTHR31920:SF108">
    <property type="entry name" value="B3 DOMAIN-CONTAINING TRANSCRIPTION FACTOR VRN1-LIKE"/>
    <property type="match status" value="1"/>
</dbReference>
<dbReference type="Pfam" id="PF02362">
    <property type="entry name" value="B3"/>
    <property type="match status" value="2"/>
</dbReference>
<dbReference type="InterPro" id="IPR050655">
    <property type="entry name" value="Plant_B3_domain"/>
</dbReference>
<dbReference type="PROSITE" id="PS50863">
    <property type="entry name" value="B3"/>
    <property type="match status" value="2"/>
</dbReference>
<evidence type="ECO:0000256" key="3">
    <source>
        <dbReference type="ARBA" id="ARBA00023125"/>
    </source>
</evidence>
<dbReference type="Gene3D" id="2.40.330.10">
    <property type="entry name" value="DNA-binding pseudobarrel domain"/>
    <property type="match status" value="2"/>
</dbReference>
<keyword evidence="5" id="KW-0539">Nucleus</keyword>
<gene>
    <name evidence="8" type="ORF">RchiOBHm_Chr2g0103551</name>
</gene>
<comment type="caution">
    <text evidence="8">The sequence shown here is derived from an EMBL/GenBank/DDBJ whole genome shotgun (WGS) entry which is preliminary data.</text>
</comment>
<name>A0A2P6RN23_ROSCH</name>
<dbReference type="InterPro" id="IPR015300">
    <property type="entry name" value="DNA-bd_pseudobarrel_sf"/>
</dbReference>
<organism evidence="8 9">
    <name type="scientific">Rosa chinensis</name>
    <name type="common">China rose</name>
    <dbReference type="NCBI Taxonomy" id="74649"/>
    <lineage>
        <taxon>Eukaryota</taxon>
        <taxon>Viridiplantae</taxon>
        <taxon>Streptophyta</taxon>
        <taxon>Embryophyta</taxon>
        <taxon>Tracheophyta</taxon>
        <taxon>Spermatophyta</taxon>
        <taxon>Magnoliopsida</taxon>
        <taxon>eudicotyledons</taxon>
        <taxon>Gunneridae</taxon>
        <taxon>Pentapetalae</taxon>
        <taxon>rosids</taxon>
        <taxon>fabids</taxon>
        <taxon>Rosales</taxon>
        <taxon>Rosaceae</taxon>
        <taxon>Rosoideae</taxon>
        <taxon>Rosoideae incertae sedis</taxon>
        <taxon>Rosa</taxon>
    </lineage>
</organism>
<feature type="region of interest" description="Disordered" evidence="6">
    <location>
        <begin position="134"/>
        <end position="186"/>
    </location>
</feature>
<dbReference type="CDD" id="cd10017">
    <property type="entry name" value="B3_DNA"/>
    <property type="match status" value="2"/>
</dbReference>
<keyword evidence="9" id="KW-1185">Reference proteome</keyword>
<dbReference type="EMBL" id="PDCK01000040">
    <property type="protein sequence ID" value="PRQ47791.1"/>
    <property type="molecule type" value="Genomic_DNA"/>
</dbReference>
<keyword evidence="4" id="KW-0804">Transcription</keyword>
<dbReference type="AlphaFoldDB" id="A0A2P6RN23"/>
<reference evidence="8 9" key="1">
    <citation type="journal article" date="2018" name="Nat. Genet.">
        <title>The Rosa genome provides new insights in the design of modern roses.</title>
        <authorList>
            <person name="Bendahmane M."/>
        </authorList>
    </citation>
    <scope>NUCLEOTIDE SEQUENCE [LARGE SCALE GENOMIC DNA]</scope>
    <source>
        <strain evidence="9">cv. Old Blush</strain>
    </source>
</reference>
<keyword evidence="3" id="KW-0238">DNA-binding</keyword>
<keyword evidence="2" id="KW-0805">Transcription regulation</keyword>
<protein>
    <submittedName>
        <fullName evidence="8">Putative transcription factor B3-Domain family</fullName>
    </submittedName>
</protein>
<proteinExistence type="predicted"/>
<dbReference type="InterPro" id="IPR003340">
    <property type="entry name" value="B3_DNA-bd"/>
</dbReference>
<feature type="compositionally biased region" description="Basic and acidic residues" evidence="6">
    <location>
        <begin position="163"/>
        <end position="186"/>
    </location>
</feature>
<sequence>MSAFRSTFSATTPRFFKVIVDETSSIKLKIPPKFVKKYGDYLSKSVRLKLPSGCQWEVEVTESDSEAWFEKGWQEFFKFYSLDSGHFLLFTYQGNSMFEVCIFDRTATETEYPIIIDDSYVEDDNSIEILNDFTPCSKTRDKSPSPSARPSRRKRTLGPTSEAKMKGKEDDFSRKKDGGGSSKALERAKAFKSENPSIMIAMQPHYIHNYTLNIPLRFIMSFTKHGRQFLKLQVGDRFWSACLNLSEIHRTAKINHGWHVFVKENHLSVGDVCIFELMKVNDLVLKVHMFRG</sequence>
<dbReference type="OMA" id="HEGKLMI"/>
<evidence type="ECO:0000256" key="4">
    <source>
        <dbReference type="ARBA" id="ARBA00023163"/>
    </source>
</evidence>
<feature type="domain" description="TF-B3" evidence="7">
    <location>
        <begin position="197"/>
        <end position="292"/>
    </location>
</feature>
<dbReference type="GO" id="GO:0005634">
    <property type="term" value="C:nucleus"/>
    <property type="evidence" value="ECO:0007669"/>
    <property type="project" value="UniProtKB-SubCell"/>
</dbReference>
<dbReference type="OrthoDB" id="1869398at2759"/>
<dbReference type="Proteomes" id="UP000238479">
    <property type="component" value="Chromosome 2"/>
</dbReference>
<feature type="domain" description="TF-B3" evidence="7">
    <location>
        <begin position="13"/>
        <end position="106"/>
    </location>
</feature>
<evidence type="ECO:0000256" key="1">
    <source>
        <dbReference type="ARBA" id="ARBA00004123"/>
    </source>
</evidence>
<dbReference type="PANTHER" id="PTHR31920">
    <property type="entry name" value="B3 DOMAIN-CONTAINING"/>
    <property type="match status" value="1"/>
</dbReference>
<comment type="subcellular location">
    <subcellularLocation>
        <location evidence="1">Nucleus</location>
    </subcellularLocation>
</comment>
<evidence type="ECO:0000256" key="6">
    <source>
        <dbReference type="SAM" id="MobiDB-lite"/>
    </source>
</evidence>
<dbReference type="Gramene" id="PRQ47791">
    <property type="protein sequence ID" value="PRQ47791"/>
    <property type="gene ID" value="RchiOBHm_Chr2g0103551"/>
</dbReference>
<evidence type="ECO:0000313" key="8">
    <source>
        <dbReference type="EMBL" id="PRQ47791.1"/>
    </source>
</evidence>